<keyword evidence="3" id="KW-0328">Glycosyltransferase</keyword>
<name>A0ABD3DYZ7_9LAMI</name>
<dbReference type="PANTHER" id="PTHR11062">
    <property type="entry name" value="EXOSTOSIN HEPARAN SULFATE GLYCOSYLTRANSFERASE -RELATED"/>
    <property type="match status" value="1"/>
</dbReference>
<evidence type="ECO:0000256" key="4">
    <source>
        <dbReference type="ARBA" id="ARBA00022968"/>
    </source>
</evidence>
<evidence type="ECO:0000256" key="1">
    <source>
        <dbReference type="ARBA" id="ARBA00004323"/>
    </source>
</evidence>
<keyword evidence="8" id="KW-1185">Reference proteome</keyword>
<dbReference type="Gene3D" id="3.40.50.2000">
    <property type="entry name" value="Glycogen Phosphorylase B"/>
    <property type="match status" value="1"/>
</dbReference>
<dbReference type="GO" id="GO:0000139">
    <property type="term" value="C:Golgi membrane"/>
    <property type="evidence" value="ECO:0007669"/>
    <property type="project" value="UniProtKB-SubCell"/>
</dbReference>
<sequence>MSKMMSFPIPSFLYSSLFLILFLYCLNTQFHFLPFSSPSTHKQIDGNVEILEQGLARARSAILEAATRTNYNGDGSIYRNPHAFNQSYIEMEKRFKVWVYKEGEPPLFHWGAMKDIYSIEGHLIDELGPRKLFAARHPDEAHVFFLPIGFTNIIHFLYSPRVTYDRRPMQKVVEDYIRVVSNKYPYWNRSSGADHFFVACHDWGPEVSAGKPELFKNFIRVLCNANVSEGFNPARDVSLPEIKVPDDVGLGPPDLTIDELEHNRSSDVLAFFAGGPHGHVRETLFRHWEEVRDKEVRVYKYLPQDMDYFKLMSRAKFCLCPSGYEVASPRLIESMHAGCVPVIISDGYALPFEDVLDWTTFSVHIPVRKIPEIKKILEGITRDEYLDKRRQVLKVKKHFTLQRPAQPYDLLNMVLHSVWLRRLNVRL</sequence>
<dbReference type="Pfam" id="PF03016">
    <property type="entry name" value="Exostosin_GT47"/>
    <property type="match status" value="1"/>
</dbReference>
<protein>
    <recommendedName>
        <fullName evidence="6">Exostosin GT47 domain-containing protein</fullName>
    </recommendedName>
</protein>
<evidence type="ECO:0000259" key="6">
    <source>
        <dbReference type="Pfam" id="PF03016"/>
    </source>
</evidence>
<accession>A0ABD3DYZ7</accession>
<evidence type="ECO:0000256" key="5">
    <source>
        <dbReference type="ARBA" id="ARBA00023034"/>
    </source>
</evidence>
<keyword evidence="3" id="KW-0808">Transferase</keyword>
<comment type="caution">
    <text evidence="7">The sequence shown here is derived from an EMBL/GenBank/DDBJ whole genome shotgun (WGS) entry which is preliminary data.</text>
</comment>
<dbReference type="InterPro" id="IPR004263">
    <property type="entry name" value="Exostosin"/>
</dbReference>
<comment type="subcellular location">
    <subcellularLocation>
        <location evidence="1">Golgi apparatus membrane</location>
        <topology evidence="1">Single-pass type II membrane protein</topology>
    </subcellularLocation>
</comment>
<keyword evidence="4" id="KW-0812">Transmembrane</keyword>
<dbReference type="GO" id="GO:0016757">
    <property type="term" value="F:glycosyltransferase activity"/>
    <property type="evidence" value="ECO:0007669"/>
    <property type="project" value="UniProtKB-KW"/>
</dbReference>
<dbReference type="Proteomes" id="UP001632038">
    <property type="component" value="Unassembled WGS sequence"/>
</dbReference>
<evidence type="ECO:0000313" key="7">
    <source>
        <dbReference type="EMBL" id="KAL3646046.1"/>
    </source>
</evidence>
<dbReference type="AlphaFoldDB" id="A0ABD3DYZ7"/>
<evidence type="ECO:0000256" key="3">
    <source>
        <dbReference type="ARBA" id="ARBA00022676"/>
    </source>
</evidence>
<dbReference type="SUPFAM" id="SSF53756">
    <property type="entry name" value="UDP-Glycosyltransferase/glycogen phosphorylase"/>
    <property type="match status" value="1"/>
</dbReference>
<dbReference type="EMBL" id="JAVIJP010000013">
    <property type="protein sequence ID" value="KAL3646046.1"/>
    <property type="molecule type" value="Genomic_DNA"/>
</dbReference>
<proteinExistence type="inferred from homology"/>
<dbReference type="PANTHER" id="PTHR11062:SF365">
    <property type="entry name" value="EXOSTOSIN GT47 DOMAIN-CONTAINING PROTEIN"/>
    <property type="match status" value="1"/>
</dbReference>
<keyword evidence="4" id="KW-0735">Signal-anchor</keyword>
<evidence type="ECO:0000256" key="2">
    <source>
        <dbReference type="ARBA" id="ARBA00010271"/>
    </source>
</evidence>
<evidence type="ECO:0000313" key="8">
    <source>
        <dbReference type="Proteomes" id="UP001632038"/>
    </source>
</evidence>
<keyword evidence="5" id="KW-0333">Golgi apparatus</keyword>
<feature type="domain" description="Exostosin GT47" evidence="6">
    <location>
        <begin position="91"/>
        <end position="378"/>
    </location>
</feature>
<reference evidence="8" key="1">
    <citation type="journal article" date="2024" name="IScience">
        <title>Strigolactones Initiate the Formation of Haustorium-like Structures in Castilleja.</title>
        <authorList>
            <person name="Buerger M."/>
            <person name="Peterson D."/>
            <person name="Chory J."/>
        </authorList>
    </citation>
    <scope>NUCLEOTIDE SEQUENCE [LARGE SCALE GENOMIC DNA]</scope>
</reference>
<gene>
    <name evidence="7" type="ORF">CASFOL_011226</name>
</gene>
<dbReference type="InterPro" id="IPR040911">
    <property type="entry name" value="Exostosin_GT47"/>
</dbReference>
<comment type="similarity">
    <text evidence="2">Belongs to the glycosyltransferase 47 family.</text>
</comment>
<organism evidence="7 8">
    <name type="scientific">Castilleja foliolosa</name>
    <dbReference type="NCBI Taxonomy" id="1961234"/>
    <lineage>
        <taxon>Eukaryota</taxon>
        <taxon>Viridiplantae</taxon>
        <taxon>Streptophyta</taxon>
        <taxon>Embryophyta</taxon>
        <taxon>Tracheophyta</taxon>
        <taxon>Spermatophyta</taxon>
        <taxon>Magnoliopsida</taxon>
        <taxon>eudicotyledons</taxon>
        <taxon>Gunneridae</taxon>
        <taxon>Pentapetalae</taxon>
        <taxon>asterids</taxon>
        <taxon>lamiids</taxon>
        <taxon>Lamiales</taxon>
        <taxon>Orobanchaceae</taxon>
        <taxon>Pedicularideae</taxon>
        <taxon>Castillejinae</taxon>
        <taxon>Castilleja</taxon>
    </lineage>
</organism>